<dbReference type="EMBL" id="CZQC01000011">
    <property type="protein sequence ID" value="CUS40351.1"/>
    <property type="molecule type" value="Genomic_DNA"/>
</dbReference>
<dbReference type="InterPro" id="IPR050226">
    <property type="entry name" value="NagZ_Beta-hexosaminidase"/>
</dbReference>
<feature type="domain" description="Glycoside hydrolase family 3 N-terminal" evidence="6">
    <location>
        <begin position="23"/>
        <end position="307"/>
    </location>
</feature>
<dbReference type="SUPFAM" id="SSF51445">
    <property type="entry name" value="(Trans)glycosidases"/>
    <property type="match status" value="1"/>
</dbReference>
<comment type="catalytic activity">
    <reaction evidence="1">
        <text>Hydrolysis of terminal non-reducing N-acetyl-D-hexosamine residues in N-acetyl-beta-D-hexosaminides.</text>
        <dbReference type="EC" id="3.2.1.52"/>
    </reaction>
</comment>
<dbReference type="EC" id="3.2.1.52" evidence="3"/>
<dbReference type="AlphaFoldDB" id="A0A160T9N2"/>
<evidence type="ECO:0000256" key="5">
    <source>
        <dbReference type="ARBA" id="ARBA00023295"/>
    </source>
</evidence>
<evidence type="ECO:0000256" key="1">
    <source>
        <dbReference type="ARBA" id="ARBA00001231"/>
    </source>
</evidence>
<dbReference type="InterPro" id="IPR001764">
    <property type="entry name" value="Glyco_hydro_3_N"/>
</dbReference>
<dbReference type="GO" id="GO:0005975">
    <property type="term" value="P:carbohydrate metabolic process"/>
    <property type="evidence" value="ECO:0007669"/>
    <property type="project" value="InterPro"/>
</dbReference>
<dbReference type="InterPro" id="IPR036962">
    <property type="entry name" value="Glyco_hydro_3_N_sf"/>
</dbReference>
<keyword evidence="4 7" id="KW-0378">Hydrolase</keyword>
<keyword evidence="5 7" id="KW-0326">Glycosidase</keyword>
<proteinExistence type="inferred from homology"/>
<evidence type="ECO:0000256" key="4">
    <source>
        <dbReference type="ARBA" id="ARBA00022801"/>
    </source>
</evidence>
<organism evidence="7">
    <name type="scientific">hydrothermal vent metagenome</name>
    <dbReference type="NCBI Taxonomy" id="652676"/>
    <lineage>
        <taxon>unclassified sequences</taxon>
        <taxon>metagenomes</taxon>
        <taxon>ecological metagenomes</taxon>
    </lineage>
</organism>
<protein>
    <recommendedName>
        <fullName evidence="3">beta-N-acetylhexosaminidase</fullName>
        <ecNumber evidence="3">3.2.1.52</ecNumber>
    </recommendedName>
</protein>
<dbReference type="GO" id="GO:0009254">
    <property type="term" value="P:peptidoglycan turnover"/>
    <property type="evidence" value="ECO:0007669"/>
    <property type="project" value="TreeGrafter"/>
</dbReference>
<accession>A0A160T9N2</accession>
<evidence type="ECO:0000259" key="6">
    <source>
        <dbReference type="Pfam" id="PF00933"/>
    </source>
</evidence>
<reference evidence="7" key="1">
    <citation type="submission" date="2015-10" db="EMBL/GenBank/DDBJ databases">
        <authorList>
            <person name="Gilbert D.G."/>
        </authorList>
    </citation>
    <scope>NUCLEOTIDE SEQUENCE</scope>
</reference>
<evidence type="ECO:0000313" key="7">
    <source>
        <dbReference type="EMBL" id="CUS40351.1"/>
    </source>
</evidence>
<dbReference type="GO" id="GO:0004563">
    <property type="term" value="F:beta-N-acetylhexosaminidase activity"/>
    <property type="evidence" value="ECO:0007669"/>
    <property type="project" value="UniProtKB-EC"/>
</dbReference>
<dbReference type="NCBIfam" id="NF003740">
    <property type="entry name" value="PRK05337.1"/>
    <property type="match status" value="1"/>
</dbReference>
<dbReference type="Pfam" id="PF00933">
    <property type="entry name" value="Glyco_hydro_3"/>
    <property type="match status" value="1"/>
</dbReference>
<evidence type="ECO:0000256" key="3">
    <source>
        <dbReference type="ARBA" id="ARBA00012663"/>
    </source>
</evidence>
<comment type="similarity">
    <text evidence="2">Belongs to the glycosyl hydrolase 3 family.</text>
</comment>
<dbReference type="Gene3D" id="3.20.20.300">
    <property type="entry name" value="Glycoside hydrolase, family 3, N-terminal domain"/>
    <property type="match status" value="1"/>
</dbReference>
<dbReference type="PANTHER" id="PTHR30480">
    <property type="entry name" value="BETA-HEXOSAMINIDASE-RELATED"/>
    <property type="match status" value="1"/>
</dbReference>
<gene>
    <name evidence="7" type="ORF">MGWOODY_Tha2067</name>
</gene>
<sequence>MSQPLIIQNNAIGVVADIAGFELTANDKTFLMQPEICGLILFSRNYQSPQQLQRLTQALHEIRPDLLISVDQEGGRVQRFREGFTRLPAMLSFENDYLKNPDQTLQDVRDLGWLMAVELLQHGVDLSYAPVLDIERDCSRVIGDRAFGHNAESVMALSQAWVSGMQDAGMCAVGKHFPGHGAVIGDSHHELPIDNRSSAEINGDIAPFKHLMDRQQLVGIMPAHVRYPAVDADNTAGFSAKWLQGCLRTELQFTGVIFSDDLSMAGAASGGDYFQRASLAARAGCNALLACNNREGAEHIVAAVRELQSNGYQSLSLAQLIPASYDIDPERYQAVKARLLLAGRIA</sequence>
<dbReference type="PANTHER" id="PTHR30480:SF13">
    <property type="entry name" value="BETA-HEXOSAMINIDASE"/>
    <property type="match status" value="1"/>
</dbReference>
<evidence type="ECO:0000256" key="2">
    <source>
        <dbReference type="ARBA" id="ARBA00005336"/>
    </source>
</evidence>
<dbReference type="InterPro" id="IPR017853">
    <property type="entry name" value="GH"/>
</dbReference>
<name>A0A160T9N2_9ZZZZ</name>